<keyword evidence="1" id="KW-0863">Zinc-finger</keyword>
<dbReference type="InterPro" id="IPR001878">
    <property type="entry name" value="Znf_CCHC"/>
</dbReference>
<evidence type="ECO:0008006" key="7">
    <source>
        <dbReference type="Google" id="ProtNLM"/>
    </source>
</evidence>
<dbReference type="InterPro" id="IPR000477">
    <property type="entry name" value="RT_dom"/>
</dbReference>
<dbReference type="Pfam" id="PF18701">
    <property type="entry name" value="DUF5641"/>
    <property type="match status" value="1"/>
</dbReference>
<feature type="region of interest" description="Disordered" evidence="2">
    <location>
        <begin position="177"/>
        <end position="201"/>
    </location>
</feature>
<dbReference type="Pfam" id="PF03564">
    <property type="entry name" value="DUF1759"/>
    <property type="match status" value="1"/>
</dbReference>
<dbReference type="Gene3D" id="3.30.420.10">
    <property type="entry name" value="Ribonuclease H-like superfamily/Ribonuclease H"/>
    <property type="match status" value="1"/>
</dbReference>
<dbReference type="Gene3D" id="3.30.70.270">
    <property type="match status" value="1"/>
</dbReference>
<dbReference type="RefSeq" id="XP_062704351.1">
    <property type="nucleotide sequence ID" value="XM_062848367.1"/>
</dbReference>
<dbReference type="InterPro" id="IPR036397">
    <property type="entry name" value="RNaseH_sf"/>
</dbReference>
<keyword evidence="1" id="KW-0479">Metal-binding</keyword>
<dbReference type="InterPro" id="IPR001584">
    <property type="entry name" value="Integrase_cat-core"/>
</dbReference>
<dbReference type="InterPro" id="IPR008042">
    <property type="entry name" value="Retrotrans_Pao"/>
</dbReference>
<dbReference type="InterPro" id="IPR040676">
    <property type="entry name" value="DUF5641"/>
</dbReference>
<feature type="domain" description="Integrase catalytic" evidence="4">
    <location>
        <begin position="1826"/>
        <end position="2011"/>
    </location>
</feature>
<evidence type="ECO:0000259" key="3">
    <source>
        <dbReference type="PROSITE" id="PS50158"/>
    </source>
</evidence>
<dbReference type="SUPFAM" id="SSF56672">
    <property type="entry name" value="DNA/RNA polymerases"/>
    <property type="match status" value="1"/>
</dbReference>
<sequence>MAAARYNCTCGEPIVGDEEKAKCSECLRSIHLACAVIGRCIGGERVVCERCYRRDPPPPPSTTRRSASSSTRAQLLLDLQRLEEEKCLQEKAAEEKVRRDREYLAKKYELMQADLLANSEASSRRSISSIEKVQAWLLDKPTDNVESGIGQSEIPAGVSSRTGTVYKPNRLVPTTVAASSTPKSGQHAEHSFGLNPSQPLSQDASRCVVPRVNQTQNPLDWSLTWEHPDEPIPKRRIAVDLEEIQRKFCGVQLRPPNPSQHPVGWPLPASEPVLSEAQQNPIHWVSSQQQEIPTISPALASSMGQIQAALALEPLTTRYQQTSGLESAPTGQEASAAITSVSQTCSNIFPTLTRPLQSKVTFDMPKLSSFISHTPFPLTEPCKPHQTTQTSQNNAFAFNPAYRSTPHVRPSTAPSVRFADFPLVSSARLPLSTQVQTVQSSTVPIASSMAANSDPVVPNVFPQAFLPFDSTSATAPVPQPWISSPTSQQLAARHIVPKELPIFSGDSVEWPLFLSCFQNTTHLCGFSHGENLMCLQRSLKGNALEAVRSLLLEPSSVPMILSTLHTLYGRPDLVINSLLQKVRSTPAPKPDKLESMISFGLACQNLCGHLRAAGQQAHFSNPALLQELVSKLPANIKLDWALFKQKCPVVDLGTFGDYMAQLVVAASDVAPYQPSQEASVGSNKQKEKEKLYVNTHASGNSVDNVGKRNPPSNPGGKQNQPKPCPICGKQGHKVRDCDDFKKCSLEERWMRVQQHYLCRRCLVAHGKFPCKATSCGMEGCDERHHKLLHPGKPQPVVPAKQATATEIVNVHTALKVSTLFRIVPVTLYGNERSIHTFAFLDEGSSSTLVDVRIAQELGVKGEVHPLYLQWTSDVERCGDNSQLIRLEISGRGANKRYIVAAAHTVDQLCLPQQSLPFDELAQQFPHLRGLPIQGYRNATPTILIGLDNTHLKIPLKVQEGRVGQPAAAKTRQGWTVYGPIPGGSSSTQQSQFHLYKEARNPDDVLHDLVKEFFSVEHVGVAVAPLLEGSDEMRSRKILEETTLRLPSGRFQTGLLWKYDHIHFPDSKPMAESRLKSLERRLRRKPELFENLQQQIVEYVEKGYAHKITQEEVLGSDPKKVWYLPLEVVVHPKKPGKVRIVWDAAASVQGQSLNSALLPGPDLLSSLPSVLSKYRQRQVAICGDIKEMFHQFQIRPEDRQAQRFLFRSDSSKAPDIYVMDVATFGVACSPSAAQFIKNQNAKDFESEFPEAAAAIVHNHYVDDYLDSRDTVDEAADLALQVKTVHAKAGFHIRNWMSNSREVLSRVGDSAEESAKNFKTHSTAVSERVLGMSWFPESDEFGFRGLFREQLMPLLHGDVVPTKRQLLQVVMSIFDPLGLVSLAVGHGKILVQKAWRAKIGWDDKINEDLLELWRRWIELLRQLDTVRIPRCYFPAYLPESYESLQLHIFVDASEEAYVATAFFRIVDQSQVRCSLVSSKTKVAPLKLLSVPRLELQAALLGARLAESVAENHTLRIKQRFFWSDSSTVLSWLRSDHRRYRQFVAYRVSEILDTSKVDEWHYVPSHLNVADDATKWKERLQISNSHRWFSGPDFLYDPPNQWPKQEVQSTTTTEELRPIYVHRELRKEQVVQFSHFSKWERCLRAVAYVHRFVDQLKRKRNKEESDVTDILTREELQRAEQTVIRQAQFEAFGDEVITMQNNQTLPVDQRQRLESSSKLYKLSPFLDNQGVVRMEGRIDGFSDATFDFKYPTVLPKNHYVTQLIVDSYHRRYKHSNGETAVNEMRQKYHLTEMRAAFRKISKTCMWCKVYKATPAVPRMAPLSEARVTPRIRPFSFVGVDYFGPLLVVQGRREVKRWVALFTCLTIRAIHLEIVTSLSAECCKMALRRFIARRGAPSEIYSDQGTNFVGVSGELKEQVRAVNQELASTFTNTVTQWRFNPPAAPHMGGSWERMVRSVKCALASLSVERKPNEEVLVTLLVEAESMVNSRPLTYMPLQTSEHVALTPNCFLMLSTSGVNQPPTQLVDDRQTLYTSWFLCQRLLDQFWTRWVKEYLPTINRRTKWFVDTKPVSAGDLVVIVDDRVRNGWIRGQVLRVFPGRDGRCRSANVQTATGVLRRPVAKLAVLDVAGNAREDMEQYGSIGMFRTAPYRPNNFPPCTYCQL</sequence>
<evidence type="ECO:0000256" key="1">
    <source>
        <dbReference type="PROSITE-ProRule" id="PRU00047"/>
    </source>
</evidence>
<keyword evidence="1" id="KW-0862">Zinc</keyword>
<evidence type="ECO:0000256" key="2">
    <source>
        <dbReference type="SAM" id="MobiDB-lite"/>
    </source>
</evidence>
<dbReference type="Pfam" id="PF00078">
    <property type="entry name" value="RVT_1"/>
    <property type="match status" value="1"/>
</dbReference>
<dbReference type="GeneID" id="134286709"/>
<proteinExistence type="predicted"/>
<dbReference type="InterPro" id="IPR043128">
    <property type="entry name" value="Rev_trsase/Diguanyl_cyclase"/>
</dbReference>
<dbReference type="CDD" id="cd01644">
    <property type="entry name" value="RT_pepA17"/>
    <property type="match status" value="1"/>
</dbReference>
<dbReference type="InterPro" id="IPR005312">
    <property type="entry name" value="DUF1759"/>
</dbReference>
<reference evidence="6" key="1">
    <citation type="journal article" date="2015" name="Proc. Natl. Acad. Sci. U.S.A.">
        <title>Genome sequence of the Asian Tiger mosquito, Aedes albopictus, reveals insights into its biology, genetics, and evolution.</title>
        <authorList>
            <person name="Chen X.G."/>
            <person name="Jiang X."/>
            <person name="Gu J."/>
            <person name="Xu M."/>
            <person name="Wu Y."/>
            <person name="Deng Y."/>
            <person name="Zhang C."/>
            <person name="Bonizzoni M."/>
            <person name="Dermauw W."/>
            <person name="Vontas J."/>
            <person name="Armbruster P."/>
            <person name="Huang X."/>
            <person name="Yang Y."/>
            <person name="Zhang H."/>
            <person name="He W."/>
            <person name="Peng H."/>
            <person name="Liu Y."/>
            <person name="Wu K."/>
            <person name="Chen J."/>
            <person name="Lirakis M."/>
            <person name="Topalis P."/>
            <person name="Van Leeuwen T."/>
            <person name="Hall A.B."/>
            <person name="Jiang X."/>
            <person name="Thorpe C."/>
            <person name="Mueller R.L."/>
            <person name="Sun C."/>
            <person name="Waterhouse R.M."/>
            <person name="Yan G."/>
            <person name="Tu Z.J."/>
            <person name="Fang X."/>
            <person name="James A.A."/>
        </authorList>
    </citation>
    <scope>NUCLEOTIDE SEQUENCE [LARGE SCALE GENOMIC DNA]</scope>
    <source>
        <strain evidence="6">Foshan</strain>
    </source>
</reference>
<dbReference type="PANTHER" id="PTHR47331:SF1">
    <property type="entry name" value="GAG-LIKE PROTEIN"/>
    <property type="match status" value="1"/>
</dbReference>
<dbReference type="Proteomes" id="UP000069940">
    <property type="component" value="Unassembled WGS sequence"/>
</dbReference>
<feature type="domain" description="CCHC-type" evidence="3">
    <location>
        <begin position="724"/>
        <end position="737"/>
    </location>
</feature>
<dbReference type="PROSITE" id="PS50994">
    <property type="entry name" value="INTEGRASE"/>
    <property type="match status" value="1"/>
</dbReference>
<dbReference type="Gene3D" id="3.10.10.10">
    <property type="entry name" value="HIV Type 1 Reverse Transcriptase, subunit A, domain 1"/>
    <property type="match status" value="1"/>
</dbReference>
<keyword evidence="6" id="KW-1185">Reference proteome</keyword>
<accession>A0ABM1Z315</accession>
<dbReference type="EnsemblMetazoa" id="AALFPA23_014527.R21122">
    <property type="protein sequence ID" value="AALFPA23_014527.P21122"/>
    <property type="gene ID" value="AALFPA23_014527"/>
</dbReference>
<dbReference type="SUPFAM" id="SSF53098">
    <property type="entry name" value="Ribonuclease H-like"/>
    <property type="match status" value="1"/>
</dbReference>
<evidence type="ECO:0000313" key="6">
    <source>
        <dbReference type="Proteomes" id="UP000069940"/>
    </source>
</evidence>
<dbReference type="PANTHER" id="PTHR47331">
    <property type="entry name" value="PHD-TYPE DOMAIN-CONTAINING PROTEIN"/>
    <property type="match status" value="1"/>
</dbReference>
<evidence type="ECO:0000313" key="5">
    <source>
        <dbReference type="EnsemblMetazoa" id="AALFPA23_014527.P21122"/>
    </source>
</evidence>
<protein>
    <recommendedName>
        <fullName evidence="7">Endonuclease</fullName>
    </recommendedName>
</protein>
<organism evidence="5 6">
    <name type="scientific">Aedes albopictus</name>
    <name type="common">Asian tiger mosquito</name>
    <name type="synonym">Stegomyia albopicta</name>
    <dbReference type="NCBI Taxonomy" id="7160"/>
    <lineage>
        <taxon>Eukaryota</taxon>
        <taxon>Metazoa</taxon>
        <taxon>Ecdysozoa</taxon>
        <taxon>Arthropoda</taxon>
        <taxon>Hexapoda</taxon>
        <taxon>Insecta</taxon>
        <taxon>Pterygota</taxon>
        <taxon>Neoptera</taxon>
        <taxon>Endopterygota</taxon>
        <taxon>Diptera</taxon>
        <taxon>Nematocera</taxon>
        <taxon>Culicoidea</taxon>
        <taxon>Culicidae</taxon>
        <taxon>Culicinae</taxon>
        <taxon>Aedini</taxon>
        <taxon>Aedes</taxon>
        <taxon>Stegomyia</taxon>
    </lineage>
</organism>
<name>A0ABM1Z315_AEDAL</name>
<dbReference type="PROSITE" id="PS50158">
    <property type="entry name" value="ZF_CCHC"/>
    <property type="match status" value="1"/>
</dbReference>
<evidence type="ECO:0000259" key="4">
    <source>
        <dbReference type="PROSITE" id="PS50994"/>
    </source>
</evidence>
<reference evidence="5" key="2">
    <citation type="submission" date="2025-05" db="UniProtKB">
        <authorList>
            <consortium name="EnsemblMetazoa"/>
        </authorList>
    </citation>
    <scope>IDENTIFICATION</scope>
    <source>
        <strain evidence="5">Foshan</strain>
    </source>
</reference>
<feature type="region of interest" description="Disordered" evidence="2">
    <location>
        <begin position="695"/>
        <end position="724"/>
    </location>
</feature>
<dbReference type="Pfam" id="PF05380">
    <property type="entry name" value="Peptidase_A17"/>
    <property type="match status" value="1"/>
</dbReference>
<dbReference type="InterPro" id="IPR043502">
    <property type="entry name" value="DNA/RNA_pol_sf"/>
</dbReference>
<dbReference type="InterPro" id="IPR012337">
    <property type="entry name" value="RNaseH-like_sf"/>
</dbReference>